<feature type="active site" description="Nucleophile" evidence="5">
    <location>
        <position position="233"/>
    </location>
</feature>
<feature type="domain" description="SAM-dependent MTase RsmB/NOP-type" evidence="6">
    <location>
        <begin position="1"/>
        <end position="295"/>
    </location>
</feature>
<evidence type="ECO:0000256" key="1">
    <source>
        <dbReference type="ARBA" id="ARBA00022603"/>
    </source>
</evidence>
<evidence type="ECO:0000313" key="8">
    <source>
        <dbReference type="Proteomes" id="UP000683511"/>
    </source>
</evidence>
<dbReference type="InterPro" id="IPR029063">
    <property type="entry name" value="SAM-dependent_MTases_sf"/>
</dbReference>
<evidence type="ECO:0000256" key="3">
    <source>
        <dbReference type="ARBA" id="ARBA00022691"/>
    </source>
</evidence>
<organism evidence="7 8">
    <name type="scientific">Richelia sinica FACHB-800</name>
    <dbReference type="NCBI Taxonomy" id="1357546"/>
    <lineage>
        <taxon>Bacteria</taxon>
        <taxon>Bacillati</taxon>
        <taxon>Cyanobacteriota</taxon>
        <taxon>Cyanophyceae</taxon>
        <taxon>Nostocales</taxon>
        <taxon>Nostocaceae</taxon>
        <taxon>Richelia</taxon>
    </lineage>
</organism>
<dbReference type="KEGG" id="rsin:B6N60_00915"/>
<dbReference type="InterPro" id="IPR001678">
    <property type="entry name" value="MeTrfase_RsmB-F_NOP2_dom"/>
</dbReference>
<dbReference type="RefSeq" id="WP_190602979.1">
    <property type="nucleotide sequence ID" value="NZ_CP021056.1"/>
</dbReference>
<keyword evidence="2 5" id="KW-0808">Transferase</keyword>
<keyword evidence="8" id="KW-1185">Reference proteome</keyword>
<dbReference type="GO" id="GO:0003723">
    <property type="term" value="F:RNA binding"/>
    <property type="evidence" value="ECO:0007669"/>
    <property type="project" value="UniProtKB-UniRule"/>
</dbReference>
<keyword evidence="4 5" id="KW-0694">RNA-binding</keyword>
<feature type="binding site" evidence="5">
    <location>
        <position position="162"/>
    </location>
    <ligand>
        <name>S-adenosyl-L-methionine</name>
        <dbReference type="ChEBI" id="CHEBI:59789"/>
    </ligand>
</feature>
<feature type="binding site" evidence="5">
    <location>
        <position position="180"/>
    </location>
    <ligand>
        <name>S-adenosyl-L-methionine</name>
        <dbReference type="ChEBI" id="CHEBI:59789"/>
    </ligand>
</feature>
<evidence type="ECO:0000256" key="4">
    <source>
        <dbReference type="ARBA" id="ARBA00022884"/>
    </source>
</evidence>
<dbReference type="Pfam" id="PF01189">
    <property type="entry name" value="Methyltr_RsmB-F"/>
    <property type="match status" value="1"/>
</dbReference>
<comment type="similarity">
    <text evidence="5">Belongs to the class I-like SAM-binding methyltransferase superfamily. RsmB/NOP family.</text>
</comment>
<dbReference type="SUPFAM" id="SSF53335">
    <property type="entry name" value="S-adenosyl-L-methionine-dependent methyltransferases"/>
    <property type="match status" value="1"/>
</dbReference>
<dbReference type="InterPro" id="IPR049560">
    <property type="entry name" value="MeTrfase_RsmB-F_NOP2_cat"/>
</dbReference>
<protein>
    <submittedName>
        <fullName evidence="7">Fmu (Sun) domain protein</fullName>
    </submittedName>
</protein>
<dbReference type="InterPro" id="IPR023267">
    <property type="entry name" value="RCMT"/>
</dbReference>
<reference evidence="7" key="1">
    <citation type="submission" date="2017-04" db="EMBL/GenBank/DDBJ databases">
        <title>Genome deletions in a multicellular cyanobacterial endosymbiont for morphological adaptation in marine diatoms.</title>
        <authorList>
            <person name="Wang Y."/>
            <person name="Gao H."/>
            <person name="Li R."/>
            <person name="Xu X."/>
        </authorList>
    </citation>
    <scope>NUCLEOTIDE SEQUENCE</scope>
    <source>
        <strain evidence="7">FACHB 800</strain>
    </source>
</reference>
<keyword evidence="1 5" id="KW-0489">Methyltransferase</keyword>
<dbReference type="GO" id="GO:0008173">
    <property type="term" value="F:RNA methyltransferase activity"/>
    <property type="evidence" value="ECO:0007669"/>
    <property type="project" value="InterPro"/>
</dbReference>
<evidence type="ECO:0000256" key="2">
    <source>
        <dbReference type="ARBA" id="ARBA00022679"/>
    </source>
</evidence>
<sequence length="330" mass="36914">MEKPSNLLIKLSRRLFTNTDIQTQFIDALVNPQIYSPCILWCEEKPENSPFPIATSTPWQPSFVDRLYPGEKPGQHSLHQQGYFYCLDFSSVFAASILLAISQPISVIFDMCAAPGGKSIFAWRLFQPELLICNEVIGKRLGMLISNLKRCHIQPCAVVNRDSSILAEIFANSSDLVLVDAPCSGQSLLAKGEKAPGCFHPTAINKSANRQKRIIANSAKIVAPQGYLAYMTCTYSPEENEQVCQWLLDKFPQFQPVEINHLSTYQSHLTTMPCYRMFPQDKLGAGAFAALFKHQGERDNSNFHVDNLKSILQDHDSNLSCFNNFVAASN</sequence>
<feature type="binding site" evidence="5">
    <location>
        <position position="135"/>
    </location>
    <ligand>
        <name>S-adenosyl-L-methionine</name>
        <dbReference type="ChEBI" id="CHEBI:59789"/>
    </ligand>
</feature>
<accession>A0A975T4W8</accession>
<keyword evidence="3 5" id="KW-0949">S-adenosyl-L-methionine</keyword>
<dbReference type="PANTHER" id="PTHR22807:SF30">
    <property type="entry name" value="28S RRNA (CYTOSINE(4447)-C(5))-METHYLTRANSFERASE-RELATED"/>
    <property type="match status" value="1"/>
</dbReference>
<evidence type="ECO:0000313" key="7">
    <source>
        <dbReference type="EMBL" id="QXE22233.1"/>
    </source>
</evidence>
<dbReference type="AlphaFoldDB" id="A0A975T4W8"/>
<proteinExistence type="inferred from homology"/>
<gene>
    <name evidence="7" type="ORF">B6N60_00915</name>
</gene>
<evidence type="ECO:0000256" key="5">
    <source>
        <dbReference type="PROSITE-ProRule" id="PRU01023"/>
    </source>
</evidence>
<dbReference type="PANTHER" id="PTHR22807">
    <property type="entry name" value="NOP2 YEAST -RELATED NOL1/NOP2/FMU SUN DOMAIN-CONTAINING"/>
    <property type="match status" value="1"/>
</dbReference>
<dbReference type="Proteomes" id="UP000683511">
    <property type="component" value="Chromosome"/>
</dbReference>
<name>A0A975T4W8_9NOST</name>
<dbReference type="EMBL" id="CP021056">
    <property type="protein sequence ID" value="QXE22233.1"/>
    <property type="molecule type" value="Genomic_DNA"/>
</dbReference>
<dbReference type="GO" id="GO:0001510">
    <property type="term" value="P:RNA methylation"/>
    <property type="evidence" value="ECO:0007669"/>
    <property type="project" value="InterPro"/>
</dbReference>
<feature type="binding site" evidence="5">
    <location>
        <begin position="112"/>
        <end position="118"/>
    </location>
    <ligand>
        <name>S-adenosyl-L-methionine</name>
        <dbReference type="ChEBI" id="CHEBI:59789"/>
    </ligand>
</feature>
<dbReference type="Gene3D" id="3.40.50.150">
    <property type="entry name" value="Vaccinia Virus protein VP39"/>
    <property type="match status" value="1"/>
</dbReference>
<evidence type="ECO:0000259" key="6">
    <source>
        <dbReference type="PROSITE" id="PS51686"/>
    </source>
</evidence>
<dbReference type="PRINTS" id="PR02008">
    <property type="entry name" value="RCMTFAMILY"/>
</dbReference>
<dbReference type="PROSITE" id="PS51686">
    <property type="entry name" value="SAM_MT_RSMB_NOP"/>
    <property type="match status" value="1"/>
</dbReference>